<dbReference type="AlphaFoldDB" id="A0A420Y772"/>
<dbReference type="OrthoDB" id="5584028at2759"/>
<sequence length="236" mass="26066">MDTADSHDGRPMASQAEIDEMYRTSRLSIPAPLRLPLASGLSFVIGMGLGTAHGSKMAGLRFRAEHAHKLPTTTTGWYLYHKSKNYHVAYGGLREGLKMGAKVCFWTTTMFGIEHMFDMSRGQKDLFNTVLACVTVAGGFSVWSASFPPQVSKLGWLPYRRVGHHRCPSRLMFLSCVPDRFSLPMAARTTKTALVVGFVYGGLQDLSSAVRGRPIGYAEFIKRRLGEGKEEVRTAS</sequence>
<protein>
    <submittedName>
        <fullName evidence="2">Uncharacterized protein</fullName>
    </submittedName>
</protein>
<keyword evidence="1" id="KW-0812">Transmembrane</keyword>
<dbReference type="STRING" id="177199.A0A420Y772"/>
<feature type="transmembrane region" description="Helical" evidence="1">
    <location>
        <begin position="33"/>
        <end position="52"/>
    </location>
</feature>
<name>A0A420Y772_9PEZI</name>
<dbReference type="PANTHER" id="PTHR37852">
    <property type="entry name" value="YALI0B21208P"/>
    <property type="match status" value="1"/>
</dbReference>
<gene>
    <name evidence="2" type="ORF">DL546_005786</name>
</gene>
<evidence type="ECO:0000313" key="3">
    <source>
        <dbReference type="Proteomes" id="UP000275385"/>
    </source>
</evidence>
<accession>A0A420Y772</accession>
<organism evidence="2 3">
    <name type="scientific">Coniochaeta pulveracea</name>
    <dbReference type="NCBI Taxonomy" id="177199"/>
    <lineage>
        <taxon>Eukaryota</taxon>
        <taxon>Fungi</taxon>
        <taxon>Dikarya</taxon>
        <taxon>Ascomycota</taxon>
        <taxon>Pezizomycotina</taxon>
        <taxon>Sordariomycetes</taxon>
        <taxon>Sordariomycetidae</taxon>
        <taxon>Coniochaetales</taxon>
        <taxon>Coniochaetaceae</taxon>
        <taxon>Coniochaeta</taxon>
    </lineage>
</organism>
<comment type="caution">
    <text evidence="2">The sequence shown here is derived from an EMBL/GenBank/DDBJ whole genome shotgun (WGS) entry which is preliminary data.</text>
</comment>
<dbReference type="Proteomes" id="UP000275385">
    <property type="component" value="Unassembled WGS sequence"/>
</dbReference>
<dbReference type="PANTHER" id="PTHR37852:SF1">
    <property type="entry name" value="HIG1 DOMAIN-CONTAINING PROTEIN"/>
    <property type="match status" value="1"/>
</dbReference>
<keyword evidence="1" id="KW-0472">Membrane</keyword>
<dbReference type="EMBL" id="QVQW01000039">
    <property type="protein sequence ID" value="RKU43739.1"/>
    <property type="molecule type" value="Genomic_DNA"/>
</dbReference>
<keyword evidence="1" id="KW-1133">Transmembrane helix</keyword>
<keyword evidence="3" id="KW-1185">Reference proteome</keyword>
<reference evidence="2 3" key="1">
    <citation type="submission" date="2018-08" db="EMBL/GenBank/DDBJ databases">
        <title>Draft genome of the lignicolous fungus Coniochaeta pulveracea.</title>
        <authorList>
            <person name="Borstlap C.J."/>
            <person name="De Witt R.N."/>
            <person name="Botha A."/>
            <person name="Volschenk H."/>
        </authorList>
    </citation>
    <scope>NUCLEOTIDE SEQUENCE [LARGE SCALE GENOMIC DNA]</scope>
    <source>
        <strain evidence="2 3">CAB683</strain>
    </source>
</reference>
<evidence type="ECO:0000313" key="2">
    <source>
        <dbReference type="EMBL" id="RKU43739.1"/>
    </source>
</evidence>
<evidence type="ECO:0000256" key="1">
    <source>
        <dbReference type="SAM" id="Phobius"/>
    </source>
</evidence>
<proteinExistence type="predicted"/>